<keyword evidence="3" id="KW-1185">Reference proteome</keyword>
<evidence type="ECO:0000259" key="1">
    <source>
        <dbReference type="Pfam" id="PF09722"/>
    </source>
</evidence>
<dbReference type="EMBL" id="JADEYS010000010">
    <property type="protein sequence ID" value="MBE9397784.1"/>
    <property type="molecule type" value="Genomic_DNA"/>
</dbReference>
<protein>
    <submittedName>
        <fullName evidence="2">DUF2384 domain-containing protein</fullName>
    </submittedName>
</protein>
<comment type="caution">
    <text evidence="2">The sequence shown here is derived from an EMBL/GenBank/DDBJ whole genome shotgun (WGS) entry which is preliminary data.</text>
</comment>
<organism evidence="2 3">
    <name type="scientific">Pontibacterium sinense</name>
    <dbReference type="NCBI Taxonomy" id="2781979"/>
    <lineage>
        <taxon>Bacteria</taxon>
        <taxon>Pseudomonadati</taxon>
        <taxon>Pseudomonadota</taxon>
        <taxon>Gammaproteobacteria</taxon>
        <taxon>Oceanospirillales</taxon>
        <taxon>Oceanospirillaceae</taxon>
        <taxon>Pontibacterium</taxon>
    </lineage>
</organism>
<proteinExistence type="predicted"/>
<evidence type="ECO:0000313" key="3">
    <source>
        <dbReference type="Proteomes" id="UP000640333"/>
    </source>
</evidence>
<accession>A0A8J7JZI6</accession>
<reference evidence="2" key="1">
    <citation type="submission" date="2020-10" db="EMBL/GenBank/DDBJ databases">
        <title>Bacterium isolated from coastal waters sediment.</title>
        <authorList>
            <person name="Chen R.-J."/>
            <person name="Lu D.-C."/>
            <person name="Zhu K.-L."/>
            <person name="Du Z.-J."/>
        </authorList>
    </citation>
    <scope>NUCLEOTIDE SEQUENCE</scope>
    <source>
        <strain evidence="2">N1Y112</strain>
    </source>
</reference>
<dbReference type="Proteomes" id="UP000640333">
    <property type="component" value="Unassembled WGS sequence"/>
</dbReference>
<evidence type="ECO:0000313" key="2">
    <source>
        <dbReference type="EMBL" id="MBE9397784.1"/>
    </source>
</evidence>
<dbReference type="InterPro" id="IPR024467">
    <property type="entry name" value="Xre/MbcA/ParS-like_toxin-bd"/>
</dbReference>
<feature type="domain" description="Antitoxin Xre/MbcA/ParS-like toxin-binding" evidence="1">
    <location>
        <begin position="2"/>
        <end position="37"/>
    </location>
</feature>
<dbReference type="AlphaFoldDB" id="A0A8J7JZI6"/>
<name>A0A8J7JZI6_9GAMM</name>
<sequence>MEEAKGWLNESNQVFGYEKPVIVATTPEGIERVINYLRV</sequence>
<gene>
    <name evidence="2" type="ORF">IOQ59_11000</name>
</gene>
<dbReference type="Pfam" id="PF09722">
    <property type="entry name" value="Xre_MbcA_ParS_C"/>
    <property type="match status" value="1"/>
</dbReference>